<dbReference type="InterPro" id="IPR012340">
    <property type="entry name" value="NA-bd_OB-fold"/>
</dbReference>
<dbReference type="PANTHER" id="PTHR33991">
    <property type="entry name" value="DNA REPAIR PROTEIN RECO"/>
    <property type="match status" value="1"/>
</dbReference>
<dbReference type="Proteomes" id="UP000199634">
    <property type="component" value="Unassembled WGS sequence"/>
</dbReference>
<dbReference type="AlphaFoldDB" id="A0A1H6JMJ2"/>
<dbReference type="RefSeq" id="WP_091095971.1">
    <property type="nucleotide sequence ID" value="NZ_FNXE01000004.1"/>
</dbReference>
<keyword evidence="10" id="KW-1185">Reference proteome</keyword>
<feature type="domain" description="DNA replication/recombination mediator RecO N-terminal" evidence="8">
    <location>
        <begin position="1"/>
        <end position="81"/>
    </location>
</feature>
<evidence type="ECO:0000313" key="9">
    <source>
        <dbReference type="EMBL" id="SEH61751.1"/>
    </source>
</evidence>
<name>A0A1H6JMJ2_9FLAO</name>
<dbReference type="Gene3D" id="1.20.1440.120">
    <property type="entry name" value="Recombination protein O, C-terminal domain"/>
    <property type="match status" value="1"/>
</dbReference>
<gene>
    <name evidence="7" type="primary">recO</name>
    <name evidence="9" type="ORF">SAMN02927937_00505</name>
</gene>
<evidence type="ECO:0000256" key="7">
    <source>
        <dbReference type="HAMAP-Rule" id="MF_00201"/>
    </source>
</evidence>
<dbReference type="InterPro" id="IPR037278">
    <property type="entry name" value="ARFGAP/RecO"/>
</dbReference>
<dbReference type="NCBIfam" id="TIGR00613">
    <property type="entry name" value="reco"/>
    <property type="match status" value="1"/>
</dbReference>
<evidence type="ECO:0000256" key="5">
    <source>
        <dbReference type="ARBA" id="ARBA00023204"/>
    </source>
</evidence>
<evidence type="ECO:0000256" key="3">
    <source>
        <dbReference type="ARBA" id="ARBA00022763"/>
    </source>
</evidence>
<dbReference type="PANTHER" id="PTHR33991:SF1">
    <property type="entry name" value="DNA REPAIR PROTEIN RECO"/>
    <property type="match status" value="1"/>
</dbReference>
<dbReference type="InterPro" id="IPR022572">
    <property type="entry name" value="DNA_rep/recomb_RecO_N"/>
</dbReference>
<evidence type="ECO:0000256" key="4">
    <source>
        <dbReference type="ARBA" id="ARBA00023172"/>
    </source>
</evidence>
<dbReference type="HAMAP" id="MF_00201">
    <property type="entry name" value="RecO"/>
    <property type="match status" value="1"/>
</dbReference>
<dbReference type="Pfam" id="PF11967">
    <property type="entry name" value="RecO_N"/>
    <property type="match status" value="1"/>
</dbReference>
<dbReference type="Gene3D" id="2.40.50.140">
    <property type="entry name" value="Nucleic acid-binding proteins"/>
    <property type="match status" value="1"/>
</dbReference>
<accession>A0A1H6JMJ2</accession>
<comment type="function">
    <text evidence="7">Involved in DNA repair and RecF pathway recombination.</text>
</comment>
<dbReference type="GO" id="GO:0043590">
    <property type="term" value="C:bacterial nucleoid"/>
    <property type="evidence" value="ECO:0007669"/>
    <property type="project" value="TreeGrafter"/>
</dbReference>
<evidence type="ECO:0000256" key="1">
    <source>
        <dbReference type="ARBA" id="ARBA00007452"/>
    </source>
</evidence>
<protein>
    <recommendedName>
        <fullName evidence="2 7">DNA repair protein RecO</fullName>
    </recommendedName>
    <alternativeName>
        <fullName evidence="6 7">Recombination protein O</fullName>
    </alternativeName>
</protein>
<dbReference type="EMBL" id="FNXE01000004">
    <property type="protein sequence ID" value="SEH61751.1"/>
    <property type="molecule type" value="Genomic_DNA"/>
</dbReference>
<keyword evidence="3 7" id="KW-0227">DNA damage</keyword>
<dbReference type="GO" id="GO:0006310">
    <property type="term" value="P:DNA recombination"/>
    <property type="evidence" value="ECO:0007669"/>
    <property type="project" value="UniProtKB-UniRule"/>
</dbReference>
<evidence type="ECO:0000256" key="6">
    <source>
        <dbReference type="ARBA" id="ARBA00033409"/>
    </source>
</evidence>
<comment type="similarity">
    <text evidence="1 7">Belongs to the RecO family.</text>
</comment>
<evidence type="ECO:0000259" key="8">
    <source>
        <dbReference type="Pfam" id="PF11967"/>
    </source>
</evidence>
<dbReference type="GO" id="GO:0006302">
    <property type="term" value="P:double-strand break repair"/>
    <property type="evidence" value="ECO:0007669"/>
    <property type="project" value="TreeGrafter"/>
</dbReference>
<evidence type="ECO:0000313" key="10">
    <source>
        <dbReference type="Proteomes" id="UP000199634"/>
    </source>
</evidence>
<organism evidence="9 10">
    <name type="scientific">Paenimyroides marinum</name>
    <dbReference type="NCBI Taxonomy" id="1159016"/>
    <lineage>
        <taxon>Bacteria</taxon>
        <taxon>Pseudomonadati</taxon>
        <taxon>Bacteroidota</taxon>
        <taxon>Flavobacteriia</taxon>
        <taxon>Flavobacteriales</taxon>
        <taxon>Flavobacteriaceae</taxon>
        <taxon>Paenimyroides</taxon>
    </lineage>
</organism>
<dbReference type="SUPFAM" id="SSF57863">
    <property type="entry name" value="ArfGap/RecO-like zinc finger"/>
    <property type="match status" value="1"/>
</dbReference>
<dbReference type="SUPFAM" id="SSF50249">
    <property type="entry name" value="Nucleic acid-binding proteins"/>
    <property type="match status" value="1"/>
</dbReference>
<dbReference type="OrthoDB" id="9789152at2"/>
<keyword evidence="4 7" id="KW-0233">DNA recombination</keyword>
<dbReference type="Pfam" id="PF02565">
    <property type="entry name" value="RecO_C"/>
    <property type="match status" value="1"/>
</dbReference>
<dbReference type="InterPro" id="IPR042242">
    <property type="entry name" value="RecO_C"/>
</dbReference>
<dbReference type="InterPro" id="IPR003717">
    <property type="entry name" value="RecO"/>
</dbReference>
<evidence type="ECO:0000256" key="2">
    <source>
        <dbReference type="ARBA" id="ARBA00021310"/>
    </source>
</evidence>
<keyword evidence="5 7" id="KW-0234">DNA repair</keyword>
<reference evidence="10" key="1">
    <citation type="submission" date="2016-10" db="EMBL/GenBank/DDBJ databases">
        <authorList>
            <person name="Varghese N."/>
            <person name="Submissions S."/>
        </authorList>
    </citation>
    <scope>NUCLEOTIDE SEQUENCE [LARGE SCALE GENOMIC DNA]</scope>
    <source>
        <strain evidence="10">CGMCC 1.10825</strain>
    </source>
</reference>
<dbReference type="STRING" id="1159016.SAMN02927937_00505"/>
<sequence length="236" mass="28004">MQVKTEAVVLSALRYQEKSLVVRCFTRDFGLKTYFIRNAFSAKNKSLNSAYFQPLNLLFIDAVHKNKGSLEYINELKLMYPYTTISLQFYKNSVSIFLAEILSHAVKEEQPNNEFFLFLKTTLIWFDEHEFYADFHLWFLLKITKYLGFYPDDSDKDSLYFNPNEGSFTMQYTPNCFNEDETDLFRKVFKLSLTEKRIHLTNTERKTLLKLLLLYFETHIVGFKPVKSIEILSELF</sequence>
<proteinExistence type="inferred from homology"/>